<evidence type="ECO:0000313" key="5">
    <source>
        <dbReference type="EMBL" id="AAN05182.1"/>
    </source>
</evidence>
<accession>Q8KW81</accession>
<dbReference type="PROSITE" id="PS50043">
    <property type="entry name" value="HTH_LUXR_2"/>
    <property type="match status" value="1"/>
</dbReference>
<dbReference type="SUPFAM" id="SSF75516">
    <property type="entry name" value="Pheromone-binding domain of LuxR-like quorum-sensing transcription factors"/>
    <property type="match status" value="1"/>
</dbReference>
<reference evidence="5" key="1">
    <citation type="journal article" date="2003" name="Plasmid">
        <title>Nucleotide sequence based characterizations of two cryptic plasmids from the marine bacterium Ruegeria isolate PR1b.</title>
        <authorList>
            <person name="Zhong Z."/>
            <person name="Caspi R."/>
            <person name="Helinski D."/>
            <person name="Knauf V."/>
            <person name="Sykes S."/>
            <person name="O'Byrne C."/>
            <person name="Shea T.P."/>
            <person name="Wilkinson J.E."/>
            <person name="DeLoughery C."/>
            <person name="Toukdarian A."/>
        </authorList>
    </citation>
    <scope>NUCLEOTIDE SEQUENCE</scope>
    <source>
        <strain evidence="5">PR1b</strain>
        <plasmid evidence="5">pSD25</plasmid>
    </source>
</reference>
<dbReference type="InterPro" id="IPR036388">
    <property type="entry name" value="WH-like_DNA-bd_sf"/>
</dbReference>
<dbReference type="InterPro" id="IPR036693">
    <property type="entry name" value="TF_LuxR_autoind-bd_dom_sf"/>
</dbReference>
<keyword evidence="3" id="KW-0804">Transcription</keyword>
<dbReference type="PANTHER" id="PTHR44688">
    <property type="entry name" value="DNA-BINDING TRANSCRIPTIONAL ACTIVATOR DEVR_DOSR"/>
    <property type="match status" value="1"/>
</dbReference>
<dbReference type="Gene3D" id="1.10.10.10">
    <property type="entry name" value="Winged helix-like DNA-binding domain superfamily/Winged helix DNA-binding domain"/>
    <property type="match status" value="1"/>
</dbReference>
<organism evidence="5">
    <name type="scientific">Ruegeria sp. PR1b</name>
    <dbReference type="NCBI Taxonomy" id="185588"/>
    <lineage>
        <taxon>Bacteria</taxon>
        <taxon>Pseudomonadati</taxon>
        <taxon>Pseudomonadota</taxon>
        <taxon>Alphaproteobacteria</taxon>
        <taxon>Rhodobacterales</taxon>
        <taxon>Roseobacteraceae</taxon>
        <taxon>Ruegeria</taxon>
    </lineage>
</organism>
<protein>
    <submittedName>
        <fullName evidence="5">RC109</fullName>
    </submittedName>
</protein>
<dbReference type="InterPro" id="IPR000792">
    <property type="entry name" value="Tscrpt_reg_LuxR_C"/>
</dbReference>
<dbReference type="SMART" id="SM00421">
    <property type="entry name" value="HTH_LUXR"/>
    <property type="match status" value="1"/>
</dbReference>
<dbReference type="Pfam" id="PF03472">
    <property type="entry name" value="Autoind_bind"/>
    <property type="match status" value="1"/>
</dbReference>
<dbReference type="AlphaFoldDB" id="Q8KW81"/>
<evidence type="ECO:0000256" key="2">
    <source>
        <dbReference type="ARBA" id="ARBA00023125"/>
    </source>
</evidence>
<feature type="domain" description="HTH luxR-type" evidence="4">
    <location>
        <begin position="186"/>
        <end position="251"/>
    </location>
</feature>
<proteinExistence type="predicted"/>
<dbReference type="InterPro" id="IPR005143">
    <property type="entry name" value="TF_LuxR_autoind-bd_dom"/>
</dbReference>
<keyword evidence="5" id="KW-0614">Plasmid</keyword>
<evidence type="ECO:0000256" key="1">
    <source>
        <dbReference type="ARBA" id="ARBA00023015"/>
    </source>
</evidence>
<dbReference type="InterPro" id="IPR016032">
    <property type="entry name" value="Sig_transdc_resp-reg_C-effctor"/>
</dbReference>
<dbReference type="Gene3D" id="3.30.450.80">
    <property type="entry name" value="Transcription factor LuxR-like, autoinducer-binding domain"/>
    <property type="match status" value="1"/>
</dbReference>
<dbReference type="GO" id="GO:0003677">
    <property type="term" value="F:DNA binding"/>
    <property type="evidence" value="ECO:0007669"/>
    <property type="project" value="UniProtKB-KW"/>
</dbReference>
<keyword evidence="1" id="KW-0805">Transcription regulation</keyword>
<dbReference type="PANTHER" id="PTHR44688:SF16">
    <property type="entry name" value="DNA-BINDING TRANSCRIPTIONAL ACTIVATOR DEVR_DOSR"/>
    <property type="match status" value="1"/>
</dbReference>
<dbReference type="EMBL" id="AF416331">
    <property type="protein sequence ID" value="AAN05182.1"/>
    <property type="molecule type" value="Genomic_DNA"/>
</dbReference>
<dbReference type="SUPFAM" id="SSF46894">
    <property type="entry name" value="C-terminal effector domain of the bipartite response regulators"/>
    <property type="match status" value="1"/>
</dbReference>
<dbReference type="GO" id="GO:0006355">
    <property type="term" value="P:regulation of DNA-templated transcription"/>
    <property type="evidence" value="ECO:0007669"/>
    <property type="project" value="InterPro"/>
</dbReference>
<dbReference type="Pfam" id="PF00196">
    <property type="entry name" value="GerE"/>
    <property type="match status" value="1"/>
</dbReference>
<dbReference type="PRINTS" id="PR00038">
    <property type="entry name" value="HTHLUXR"/>
</dbReference>
<dbReference type="CDD" id="cd06170">
    <property type="entry name" value="LuxR_C_like"/>
    <property type="match status" value="1"/>
</dbReference>
<sequence length="258" mass="28542">MIEHVRKMKCNNVSASRISCAISEKFSRFSSLKEVSDFLASGLGDYGISDVTYYTPKSKVKGGGAGRLITTYSQDWQDHYFEMSYQDKDPVIEMGQQSFCPIDWSILKDRCGDTKKMFGEAREFGVSDRGVVIPMRGHLGEITLISMTSDLGGSEWVKYLSAHKSEFVNFAFCLHGSILSLSANTGGKEEPRLTVREKQVLQWAAFGKTSWETAMILELSERTIETYIGKAVAKLEASTKAHAVCKALSLGLISADLS</sequence>
<evidence type="ECO:0000259" key="4">
    <source>
        <dbReference type="PROSITE" id="PS50043"/>
    </source>
</evidence>
<geneLocation type="plasmid" evidence="5">
    <name>pSD25</name>
</geneLocation>
<keyword evidence="2" id="KW-0238">DNA-binding</keyword>
<name>Q8KW81_9RHOB</name>
<evidence type="ECO:0000256" key="3">
    <source>
        <dbReference type="ARBA" id="ARBA00023163"/>
    </source>
</evidence>